<proteinExistence type="inferred from homology"/>
<dbReference type="GO" id="GO:0016491">
    <property type="term" value="F:oxidoreductase activity"/>
    <property type="evidence" value="ECO:0007669"/>
    <property type="project" value="InterPro"/>
</dbReference>
<organism evidence="2 3">
    <name type="scientific">Lasiosphaeria miniovina</name>
    <dbReference type="NCBI Taxonomy" id="1954250"/>
    <lineage>
        <taxon>Eukaryota</taxon>
        <taxon>Fungi</taxon>
        <taxon>Dikarya</taxon>
        <taxon>Ascomycota</taxon>
        <taxon>Pezizomycotina</taxon>
        <taxon>Sordariomycetes</taxon>
        <taxon>Sordariomycetidae</taxon>
        <taxon>Sordariales</taxon>
        <taxon>Lasiosphaeriaceae</taxon>
        <taxon>Lasiosphaeria</taxon>
    </lineage>
</organism>
<dbReference type="PANTHER" id="PTHR34598">
    <property type="entry name" value="BLL6449 PROTEIN"/>
    <property type="match status" value="1"/>
</dbReference>
<dbReference type="InterPro" id="IPR044053">
    <property type="entry name" value="AsaB-like"/>
</dbReference>
<protein>
    <recommendedName>
        <fullName evidence="4">Methyltransferase</fullName>
    </recommendedName>
</protein>
<evidence type="ECO:0000313" key="2">
    <source>
        <dbReference type="EMBL" id="KAK0727278.1"/>
    </source>
</evidence>
<keyword evidence="3" id="KW-1185">Reference proteome</keyword>
<accession>A0AA40E9F9</accession>
<dbReference type="Proteomes" id="UP001172101">
    <property type="component" value="Unassembled WGS sequence"/>
</dbReference>
<evidence type="ECO:0000313" key="3">
    <source>
        <dbReference type="Proteomes" id="UP001172101"/>
    </source>
</evidence>
<comment type="caution">
    <text evidence="2">The sequence shown here is derived from an EMBL/GenBank/DDBJ whole genome shotgun (WGS) entry which is preliminary data.</text>
</comment>
<dbReference type="NCBIfam" id="NF041278">
    <property type="entry name" value="CmcJ_NvfI_EfuI"/>
    <property type="match status" value="1"/>
</dbReference>
<gene>
    <name evidence="2" type="ORF">B0T26DRAFT_846732</name>
</gene>
<dbReference type="RefSeq" id="XP_060300133.1">
    <property type="nucleotide sequence ID" value="XM_060447595.1"/>
</dbReference>
<dbReference type="PANTHER" id="PTHR34598:SF3">
    <property type="entry name" value="OXIDOREDUCTASE AN1597"/>
    <property type="match status" value="1"/>
</dbReference>
<reference evidence="2" key="1">
    <citation type="submission" date="2023-06" db="EMBL/GenBank/DDBJ databases">
        <title>Genome-scale phylogeny and comparative genomics of the fungal order Sordariales.</title>
        <authorList>
            <consortium name="Lawrence Berkeley National Laboratory"/>
            <person name="Hensen N."/>
            <person name="Bonometti L."/>
            <person name="Westerberg I."/>
            <person name="Brannstrom I.O."/>
            <person name="Guillou S."/>
            <person name="Cros-Aarteil S."/>
            <person name="Calhoun S."/>
            <person name="Haridas S."/>
            <person name="Kuo A."/>
            <person name="Mondo S."/>
            <person name="Pangilinan J."/>
            <person name="Riley R."/>
            <person name="LaButti K."/>
            <person name="Andreopoulos B."/>
            <person name="Lipzen A."/>
            <person name="Chen C."/>
            <person name="Yanf M."/>
            <person name="Daum C."/>
            <person name="Ng V."/>
            <person name="Clum A."/>
            <person name="Steindorff A."/>
            <person name="Ohm R."/>
            <person name="Martin F."/>
            <person name="Silar P."/>
            <person name="Natvig D."/>
            <person name="Lalanne C."/>
            <person name="Gautier V."/>
            <person name="Ament-velasquez S.L."/>
            <person name="Kruys A."/>
            <person name="Hutchinson M.I."/>
            <person name="Powell A.J."/>
            <person name="Barry K."/>
            <person name="Miller A.N."/>
            <person name="Grigoriev I.V."/>
            <person name="Debuchy R."/>
            <person name="Gladieux P."/>
            <person name="Thoren M.H."/>
            <person name="Johannesson H."/>
        </authorList>
    </citation>
    <scope>NUCLEOTIDE SEQUENCE</scope>
    <source>
        <strain evidence="2">SMH2392-1A</strain>
    </source>
</reference>
<dbReference type="GeneID" id="85330865"/>
<dbReference type="EMBL" id="JAUIRO010000002">
    <property type="protein sequence ID" value="KAK0727278.1"/>
    <property type="molecule type" value="Genomic_DNA"/>
</dbReference>
<comment type="similarity">
    <text evidence="1">Belongs to the asaB hydroxylase/desaturase family.</text>
</comment>
<evidence type="ECO:0000256" key="1">
    <source>
        <dbReference type="ARBA" id="ARBA00023604"/>
    </source>
</evidence>
<name>A0AA40E9F9_9PEZI</name>
<dbReference type="AlphaFoldDB" id="A0AA40E9F9"/>
<sequence>MAATGAVVESWMYFLKKDPKYDVERIYELRRQKPTAEVPRTNMLLEKVEGVQIHDVRGQECSFGTTGFFLLDMDTKLAAKDFNERNKVVGTFLPQLADAIKAKLNASRVQIFDYSLRKRDQAFPVSSGGPYNYRQPSCLAHIDATPGDIARLRHVLNKADAEKVSNVRCQFVNAWKPLRGPARDWPLALCDLRSVDPETDLKICDLVAPEGVSETASVHHAPTQRWCYVRDQMPTETWVFMQADSNGTTGVPHASFPHPDASEADHLRESIEVRMLVFYEERNEPRSG</sequence>
<evidence type="ECO:0008006" key="4">
    <source>
        <dbReference type="Google" id="ProtNLM"/>
    </source>
</evidence>